<accession>A0A833XWB9</accession>
<reference evidence="7" key="2">
    <citation type="submission" date="2020-03" db="EMBL/GenBank/DDBJ databases">
        <title>Walnut 2.0.</title>
        <authorList>
            <person name="Marrano A."/>
            <person name="Britton M."/>
            <person name="Zimin A.V."/>
            <person name="Zaini P.A."/>
            <person name="Workman R."/>
            <person name="Puiu D."/>
            <person name="Bianco L."/>
            <person name="Allen B.J."/>
            <person name="Troggio M."/>
            <person name="Leslie C.A."/>
            <person name="Timp W."/>
            <person name="Dendekar A."/>
            <person name="Salzberg S.L."/>
            <person name="Neale D.B."/>
        </authorList>
    </citation>
    <scope>NUCLEOTIDE SEQUENCE</scope>
    <source>
        <tissue evidence="7">Leaves</tissue>
    </source>
</reference>
<organism evidence="7 8">
    <name type="scientific">Juglans regia</name>
    <name type="common">English walnut</name>
    <dbReference type="NCBI Taxonomy" id="51240"/>
    <lineage>
        <taxon>Eukaryota</taxon>
        <taxon>Viridiplantae</taxon>
        <taxon>Streptophyta</taxon>
        <taxon>Embryophyta</taxon>
        <taxon>Tracheophyta</taxon>
        <taxon>Spermatophyta</taxon>
        <taxon>Magnoliopsida</taxon>
        <taxon>eudicotyledons</taxon>
        <taxon>Gunneridae</taxon>
        <taxon>Pentapetalae</taxon>
        <taxon>rosids</taxon>
        <taxon>fabids</taxon>
        <taxon>Fagales</taxon>
        <taxon>Juglandaceae</taxon>
        <taxon>Juglans</taxon>
    </lineage>
</organism>
<dbReference type="InterPro" id="IPR036249">
    <property type="entry name" value="Thioredoxin-like_sf"/>
</dbReference>
<evidence type="ECO:0000256" key="2">
    <source>
        <dbReference type="ARBA" id="ARBA00022679"/>
    </source>
</evidence>
<proteinExistence type="inferred from homology"/>
<keyword evidence="2" id="KW-0808">Transferase</keyword>
<dbReference type="InterPro" id="IPR010987">
    <property type="entry name" value="Glutathione-S-Trfase_C-like"/>
</dbReference>
<evidence type="ECO:0000259" key="6">
    <source>
        <dbReference type="PROSITE" id="PS50405"/>
    </source>
</evidence>
<dbReference type="SFLD" id="SFLDG00358">
    <property type="entry name" value="Main_(cytGST)"/>
    <property type="match status" value="1"/>
</dbReference>
<dbReference type="InterPro" id="IPR036282">
    <property type="entry name" value="Glutathione-S-Trfase_C_sf"/>
</dbReference>
<dbReference type="Pfam" id="PF00043">
    <property type="entry name" value="GST_C"/>
    <property type="match status" value="1"/>
</dbReference>
<dbReference type="SFLD" id="SFLDS00019">
    <property type="entry name" value="Glutathione_Transferase_(cytos"/>
    <property type="match status" value="1"/>
</dbReference>
<dbReference type="FunFam" id="1.20.1050.10:FF:000012">
    <property type="entry name" value="Tau class glutathione S-transferase"/>
    <property type="match status" value="1"/>
</dbReference>
<dbReference type="EMBL" id="LIHL02000004">
    <property type="protein sequence ID" value="KAF5471600.1"/>
    <property type="molecule type" value="Genomic_DNA"/>
</dbReference>
<dbReference type="Gene3D" id="1.20.1050.10">
    <property type="match status" value="1"/>
</dbReference>
<evidence type="ECO:0000259" key="5">
    <source>
        <dbReference type="PROSITE" id="PS50404"/>
    </source>
</evidence>
<dbReference type="Gramene" id="Jr04_02300_p1">
    <property type="protein sequence ID" value="cds.Jr04_02300_p1"/>
    <property type="gene ID" value="Jr04_02300"/>
</dbReference>
<feature type="non-terminal residue" evidence="7">
    <location>
        <position position="256"/>
    </location>
</feature>
<evidence type="ECO:0000256" key="4">
    <source>
        <dbReference type="RuleBase" id="RU003494"/>
    </source>
</evidence>
<dbReference type="GO" id="GO:0006749">
    <property type="term" value="P:glutathione metabolic process"/>
    <property type="evidence" value="ECO:0007669"/>
    <property type="project" value="InterPro"/>
</dbReference>
<comment type="caution">
    <text evidence="7">The sequence shown here is derived from an EMBL/GenBank/DDBJ whole genome shotgun (WGS) entry which is preliminary data.</text>
</comment>
<protein>
    <recommendedName>
        <fullName evidence="1">glutathione transferase</fullName>
        <ecNumber evidence="1">2.5.1.18</ecNumber>
    </recommendedName>
</protein>
<comment type="catalytic activity">
    <reaction evidence="3">
        <text>RX + glutathione = an S-substituted glutathione + a halide anion + H(+)</text>
        <dbReference type="Rhea" id="RHEA:16437"/>
        <dbReference type="ChEBI" id="CHEBI:15378"/>
        <dbReference type="ChEBI" id="CHEBI:16042"/>
        <dbReference type="ChEBI" id="CHEBI:17792"/>
        <dbReference type="ChEBI" id="CHEBI:57925"/>
        <dbReference type="ChEBI" id="CHEBI:90779"/>
        <dbReference type="EC" id="2.5.1.18"/>
    </reaction>
</comment>
<dbReference type="InterPro" id="IPR040079">
    <property type="entry name" value="Glutathione_S-Trfase"/>
</dbReference>
<dbReference type="SUPFAM" id="SSF52833">
    <property type="entry name" value="Thioredoxin-like"/>
    <property type="match status" value="1"/>
</dbReference>
<evidence type="ECO:0000256" key="3">
    <source>
        <dbReference type="ARBA" id="ARBA00047960"/>
    </source>
</evidence>
<dbReference type="CDD" id="cd03185">
    <property type="entry name" value="GST_C_Tau"/>
    <property type="match status" value="1"/>
</dbReference>
<dbReference type="InterPro" id="IPR004046">
    <property type="entry name" value="GST_C"/>
</dbReference>
<dbReference type="Pfam" id="PF02798">
    <property type="entry name" value="GST_N"/>
    <property type="match status" value="1"/>
</dbReference>
<name>A0A833XWB9_JUGRE</name>
<dbReference type="Proteomes" id="UP000619265">
    <property type="component" value="Unassembled WGS sequence"/>
</dbReference>
<evidence type="ECO:0000313" key="8">
    <source>
        <dbReference type="Proteomes" id="UP000619265"/>
    </source>
</evidence>
<dbReference type="EC" id="2.5.1.18" evidence="1"/>
<dbReference type="CDD" id="cd03058">
    <property type="entry name" value="GST_N_Tau"/>
    <property type="match status" value="1"/>
</dbReference>
<dbReference type="FunFam" id="3.40.30.10:FF:000197">
    <property type="entry name" value="Glutathione S-transferase U10"/>
    <property type="match status" value="1"/>
</dbReference>
<dbReference type="SUPFAM" id="SSF47616">
    <property type="entry name" value="GST C-terminal domain-like"/>
    <property type="match status" value="1"/>
</dbReference>
<dbReference type="PANTHER" id="PTHR11260:SF676">
    <property type="entry name" value="GLUTATHIONE S-TRANSFERASE U8"/>
    <property type="match status" value="1"/>
</dbReference>
<dbReference type="PANTHER" id="PTHR11260">
    <property type="entry name" value="GLUTATHIONE S-TRANSFERASE, GST, SUPERFAMILY, GST DOMAIN CONTAINING"/>
    <property type="match status" value="1"/>
</dbReference>
<dbReference type="Gene3D" id="3.40.30.10">
    <property type="entry name" value="Glutaredoxin"/>
    <property type="match status" value="1"/>
</dbReference>
<dbReference type="PROSITE" id="PS50405">
    <property type="entry name" value="GST_CTER"/>
    <property type="match status" value="1"/>
</dbReference>
<dbReference type="AlphaFoldDB" id="A0A833XWB9"/>
<reference evidence="7" key="1">
    <citation type="submission" date="2015-10" db="EMBL/GenBank/DDBJ databases">
        <authorList>
            <person name="Martinez-Garcia P.J."/>
            <person name="Crepeau M.W."/>
            <person name="Puiu D."/>
            <person name="Gonzalez-Ibeas D."/>
            <person name="Whalen J."/>
            <person name="Stevens K."/>
            <person name="Paul R."/>
            <person name="Butterfield T."/>
            <person name="Britton M."/>
            <person name="Reagan R."/>
            <person name="Chakraborty S."/>
            <person name="Walawage S.L."/>
            <person name="Vasquez-Gross H.A."/>
            <person name="Cardeno C."/>
            <person name="Famula R."/>
            <person name="Pratt K."/>
            <person name="Kuruganti S."/>
            <person name="Aradhya M.K."/>
            <person name="Leslie C.A."/>
            <person name="Dandekar A.M."/>
            <person name="Salzberg S.L."/>
            <person name="Wegrzyn J.L."/>
            <person name="Langley C.H."/>
            <person name="Neale D.B."/>
        </authorList>
    </citation>
    <scope>NUCLEOTIDE SEQUENCE</scope>
    <source>
        <tissue evidence="7">Leaves</tissue>
    </source>
</reference>
<feature type="domain" description="GST N-terminal" evidence="5">
    <location>
        <begin position="36"/>
        <end position="115"/>
    </location>
</feature>
<dbReference type="InterPro" id="IPR045073">
    <property type="entry name" value="Omega/Tau-like"/>
</dbReference>
<dbReference type="InterPro" id="IPR004045">
    <property type="entry name" value="Glutathione_S-Trfase_N"/>
</dbReference>
<dbReference type="SFLD" id="SFLDG01152">
    <property type="entry name" value="Main.3:_Omega-_and_Tau-like"/>
    <property type="match status" value="1"/>
</dbReference>
<sequence>GFIYKIGSRAPERAASENPALLTWINSEDLSSIMAEEVLLFGAWGSPFSRRVDMALKLKGIQYKYFEEDITNKSPTLLKHNPIHKKIPVLVHNGKPIAESQVILEYIDETWKGYPIFPKDPYERANARFWAKFIDENCLPVIHNALWGEEKQHENAVKEACEVLKHLENEIGEKKYFGGEAIGFVDIVANIIGFWLGITEEISGTKLLTREEFPKLSNWADVFVSSSGIKENLPPRDKLIAYLRTRFGTRNTDASK</sequence>
<evidence type="ECO:0000256" key="1">
    <source>
        <dbReference type="ARBA" id="ARBA00012452"/>
    </source>
</evidence>
<evidence type="ECO:0000313" key="7">
    <source>
        <dbReference type="EMBL" id="KAF5471600.1"/>
    </source>
</evidence>
<feature type="domain" description="GST C-terminal" evidence="6">
    <location>
        <begin position="120"/>
        <end position="247"/>
    </location>
</feature>
<comment type="similarity">
    <text evidence="4">Belongs to the GST superfamily.</text>
</comment>
<gene>
    <name evidence="7" type="ORF">F2P56_008379</name>
</gene>
<dbReference type="InterPro" id="IPR045074">
    <property type="entry name" value="GST_C_Tau"/>
</dbReference>
<dbReference type="GO" id="GO:0004364">
    <property type="term" value="F:glutathione transferase activity"/>
    <property type="evidence" value="ECO:0007669"/>
    <property type="project" value="UniProtKB-EC"/>
</dbReference>
<dbReference type="PROSITE" id="PS50404">
    <property type="entry name" value="GST_NTER"/>
    <property type="match status" value="1"/>
</dbReference>